<dbReference type="HAMAP" id="MF_02033">
    <property type="entry name" value="FtsA"/>
    <property type="match status" value="1"/>
</dbReference>
<evidence type="ECO:0000256" key="1">
    <source>
        <dbReference type="ARBA" id="ARBA00022475"/>
    </source>
</evidence>
<accession>A0A2H0QX82</accession>
<dbReference type="SUPFAM" id="SSF53067">
    <property type="entry name" value="Actin-like ATPase domain"/>
    <property type="match status" value="2"/>
</dbReference>
<reference evidence="7 8" key="1">
    <citation type="submission" date="2017-09" db="EMBL/GenBank/DDBJ databases">
        <title>Depth-based differentiation of microbial function through sediment-hosted aquifers and enrichment of novel symbionts in the deep terrestrial subsurface.</title>
        <authorList>
            <person name="Probst A.J."/>
            <person name="Ladd B."/>
            <person name="Jarett J.K."/>
            <person name="Geller-Mcgrath D.E."/>
            <person name="Sieber C.M."/>
            <person name="Emerson J.B."/>
            <person name="Anantharaman K."/>
            <person name="Thomas B.C."/>
            <person name="Malmstrom R."/>
            <person name="Stieglmeier M."/>
            <person name="Klingl A."/>
            <person name="Woyke T."/>
            <person name="Ryan C.M."/>
            <person name="Banfield J.F."/>
        </authorList>
    </citation>
    <scope>NUCLEOTIDE SEQUENCE [LARGE SCALE GENOMIC DNA]</scope>
    <source>
        <strain evidence="7">CG10_big_fil_rev_8_21_14_0_10_42_12</strain>
    </source>
</reference>
<dbReference type="Pfam" id="PF14450">
    <property type="entry name" value="FtsA"/>
    <property type="match status" value="1"/>
</dbReference>
<dbReference type="GO" id="GO:0009898">
    <property type="term" value="C:cytoplasmic side of plasma membrane"/>
    <property type="evidence" value="ECO:0007669"/>
    <property type="project" value="UniProtKB-UniRule"/>
</dbReference>
<evidence type="ECO:0000256" key="2">
    <source>
        <dbReference type="ARBA" id="ARBA00022618"/>
    </source>
</evidence>
<dbReference type="InterPro" id="IPR003494">
    <property type="entry name" value="SHS2_FtsA"/>
</dbReference>
<evidence type="ECO:0000313" key="7">
    <source>
        <dbReference type="EMBL" id="PIR38225.1"/>
    </source>
</evidence>
<dbReference type="PANTHER" id="PTHR32432:SF4">
    <property type="entry name" value="CELL DIVISION PROTEIN FTSA"/>
    <property type="match status" value="1"/>
</dbReference>
<keyword evidence="4 5" id="KW-0131">Cell cycle</keyword>
<proteinExistence type="inferred from homology"/>
<dbReference type="GO" id="GO:0032153">
    <property type="term" value="C:cell division site"/>
    <property type="evidence" value="ECO:0007669"/>
    <property type="project" value="UniProtKB-UniRule"/>
</dbReference>
<comment type="caution">
    <text evidence="7">The sequence shown here is derived from an EMBL/GenBank/DDBJ whole genome shotgun (WGS) entry which is preliminary data.</text>
</comment>
<dbReference type="GO" id="GO:0043093">
    <property type="term" value="P:FtsZ-dependent cytokinesis"/>
    <property type="evidence" value="ECO:0007669"/>
    <property type="project" value="UniProtKB-UniRule"/>
</dbReference>
<keyword evidence="3 5" id="KW-0472">Membrane</keyword>
<comment type="similarity">
    <text evidence="5">Belongs to the FtsA/MreB family.</text>
</comment>
<dbReference type="PIRSF" id="PIRSF003101">
    <property type="entry name" value="FtsA"/>
    <property type="match status" value="1"/>
</dbReference>
<evidence type="ECO:0000256" key="3">
    <source>
        <dbReference type="ARBA" id="ARBA00023136"/>
    </source>
</evidence>
<dbReference type="EMBL" id="PCXL01000011">
    <property type="protein sequence ID" value="PIR38225.1"/>
    <property type="molecule type" value="Genomic_DNA"/>
</dbReference>
<comment type="subunit">
    <text evidence="5">Self-interacts. Interacts with FtsZ.</text>
</comment>
<dbReference type="SMART" id="SM00842">
    <property type="entry name" value="FtsA"/>
    <property type="match status" value="1"/>
</dbReference>
<comment type="function">
    <text evidence="5">Cell division protein that is involved in the assembly of the Z ring. May serve as a membrane anchor for the Z ring.</text>
</comment>
<feature type="domain" description="SHS2" evidence="6">
    <location>
        <begin position="6"/>
        <end position="201"/>
    </location>
</feature>
<dbReference type="InterPro" id="IPR050696">
    <property type="entry name" value="FtsA/MreB"/>
</dbReference>
<gene>
    <name evidence="5" type="primary">ftsA</name>
    <name evidence="7" type="ORF">COV34_01260</name>
</gene>
<dbReference type="InterPro" id="IPR020823">
    <property type="entry name" value="Cell_div_FtsA"/>
</dbReference>
<sequence>MAQEIAVGIDVGTYEVKVVITLASETGGKRNTRIIGTGIAESKGLRHGYIINKNEVAHSIRLAASQASKAANGYPIKRAYISIGGVGVGSFVSVGTVVIGRADLEITEEDVKESMIEAEKAIPQSISINKKIVHSIPIGYRIDGKPTLGSPEGLKGTKLESRVLFVMCLENHLNDLIEAVEDAGILVADVMASPIAGSFVTLTKTQKIAGCVLANIGSETVSIIVYENGIPISLEVFPIGSTDITNDIALGLKVPLEEAESIKRGGITGATYPRKKLDEIVSARLSDIFELIDSHLQKIGRSGMLPAGIIITGGGSGVGRIEDIARDALKLPSKIGRLEVANGGKIQDSSWSVAHGLALAGLLSEDESTLAGIGVGKIAKKIWGKFLSWVKQFLP</sequence>
<name>A0A2H0QX82_9BACT</name>
<dbReference type="PANTHER" id="PTHR32432">
    <property type="entry name" value="CELL DIVISION PROTEIN FTSA-RELATED"/>
    <property type="match status" value="1"/>
</dbReference>
<dbReference type="Proteomes" id="UP000231333">
    <property type="component" value="Unassembled WGS sequence"/>
</dbReference>
<dbReference type="Gene3D" id="3.30.420.40">
    <property type="match status" value="2"/>
</dbReference>
<dbReference type="InterPro" id="IPR043129">
    <property type="entry name" value="ATPase_NBD"/>
</dbReference>
<keyword evidence="2 5" id="KW-0132">Cell division</keyword>
<evidence type="ECO:0000313" key="8">
    <source>
        <dbReference type="Proteomes" id="UP000231333"/>
    </source>
</evidence>
<dbReference type="Pfam" id="PF02491">
    <property type="entry name" value="SHS2_FTSA"/>
    <property type="match status" value="1"/>
</dbReference>
<organism evidence="7 8">
    <name type="scientific">Candidatus Zambryskibacteria bacterium CG10_big_fil_rev_8_21_14_0_10_42_12</name>
    <dbReference type="NCBI Taxonomy" id="1975115"/>
    <lineage>
        <taxon>Bacteria</taxon>
        <taxon>Candidatus Zambryskiibacteriota</taxon>
    </lineage>
</organism>
<comment type="subcellular location">
    <subcellularLocation>
        <location evidence="5">Cell membrane</location>
        <topology evidence="5">Peripheral membrane protein</topology>
        <orientation evidence="5">Cytoplasmic side</orientation>
    </subcellularLocation>
    <text evidence="5">Localizes to the Z ring in an FtsZ-dependent manner. Targeted to the membrane through a conserved C-terminal amphipathic helix.</text>
</comment>
<dbReference type="AlphaFoldDB" id="A0A2H0QX82"/>
<evidence type="ECO:0000256" key="4">
    <source>
        <dbReference type="ARBA" id="ARBA00023306"/>
    </source>
</evidence>
<keyword evidence="1 5" id="KW-1003">Cell membrane</keyword>
<protein>
    <recommendedName>
        <fullName evidence="5">Cell division protein FtsA</fullName>
    </recommendedName>
</protein>
<evidence type="ECO:0000259" key="6">
    <source>
        <dbReference type="SMART" id="SM00842"/>
    </source>
</evidence>
<evidence type="ECO:0000256" key="5">
    <source>
        <dbReference type="HAMAP-Rule" id="MF_02033"/>
    </source>
</evidence>